<proteinExistence type="predicted"/>
<dbReference type="InterPro" id="IPR042099">
    <property type="entry name" value="ANL_N_sf"/>
</dbReference>
<feature type="domain" description="AMP-dependent synthetase/ligase" evidence="1">
    <location>
        <begin position="23"/>
        <end position="405"/>
    </location>
</feature>
<dbReference type="InterPro" id="IPR000873">
    <property type="entry name" value="AMP-dep_synth/lig_dom"/>
</dbReference>
<dbReference type="PANTHER" id="PTHR43201">
    <property type="entry name" value="ACYL-COA SYNTHETASE"/>
    <property type="match status" value="1"/>
</dbReference>
<comment type="caution">
    <text evidence="3">The sequence shown here is derived from an EMBL/GenBank/DDBJ whole genome shotgun (WGS) entry which is preliminary data.</text>
</comment>
<name>A0ABR4I2D4_9EURO</name>
<evidence type="ECO:0000259" key="1">
    <source>
        <dbReference type="Pfam" id="PF00501"/>
    </source>
</evidence>
<evidence type="ECO:0000313" key="4">
    <source>
        <dbReference type="Proteomes" id="UP001610335"/>
    </source>
</evidence>
<protein>
    <recommendedName>
        <fullName evidence="5">Acetyl-CoA synthetase-like protein</fullName>
    </recommendedName>
</protein>
<dbReference type="Pfam" id="PF00501">
    <property type="entry name" value="AMP-binding"/>
    <property type="match status" value="1"/>
</dbReference>
<sequence length="571" mass="61977">MAVEVDVPDVEVTLTTLNTAQLLEQQSAQYPDKEAVVSKWQGVNMTYETLYKTTREIAANLLRHGVRPGDRVVVLAGNSIEYVQLFFAASAIGVVFSIINPTFTPDEIVPTIEFVEPTAVFVAHRIGYRKYGPLIASIAKKRRSSSLVVQLGSTPTVEGVRSWEDFLHPEGGAVRDHSIVASYWGKSKATDPMCIQFTSGTTGARKAAMLSHNNLLNNALFVGHRLGLTSDDKILCCSPVFHCFGLVCGVLAAIIYGGTAVLPSDVFVAEASLRALSEDQCSVVHAVAAMFQTMLDHPETPKHAPLVRLRTGIIAGSSLSPTLLARLEEIFGFTGLAYGYGMTELSCIVFLTDPYKTSLVHEHTSVGKVMPLTAAKAVDENLNTLPPGSAGELLVSGYLVFQGYYRNPEKTAEALVRDDQGRIWLRTGDLVTIDEAGRCTITGRVKDMIKRGGENIFPGDIEPVIESHPDITACAVVGAPDPYWGEIIVAFIQATKEARCGPTLQKKAIKLWLRNQLAPHKVPEHFFVLGTGGGVPDKMPINATGKVLKRELRDIASDLLKGKTGLMIDHR</sequence>
<evidence type="ECO:0008006" key="5">
    <source>
        <dbReference type="Google" id="ProtNLM"/>
    </source>
</evidence>
<organism evidence="3 4">
    <name type="scientific">Aspergillus cavernicola</name>
    <dbReference type="NCBI Taxonomy" id="176166"/>
    <lineage>
        <taxon>Eukaryota</taxon>
        <taxon>Fungi</taxon>
        <taxon>Dikarya</taxon>
        <taxon>Ascomycota</taxon>
        <taxon>Pezizomycotina</taxon>
        <taxon>Eurotiomycetes</taxon>
        <taxon>Eurotiomycetidae</taxon>
        <taxon>Eurotiales</taxon>
        <taxon>Aspergillaceae</taxon>
        <taxon>Aspergillus</taxon>
        <taxon>Aspergillus subgen. Nidulantes</taxon>
    </lineage>
</organism>
<dbReference type="InterPro" id="IPR025110">
    <property type="entry name" value="AMP-bd_C"/>
</dbReference>
<dbReference type="Gene3D" id="3.40.50.12780">
    <property type="entry name" value="N-terminal domain of ligase-like"/>
    <property type="match status" value="1"/>
</dbReference>
<evidence type="ECO:0000313" key="3">
    <source>
        <dbReference type="EMBL" id="KAL2821792.1"/>
    </source>
</evidence>
<reference evidence="3 4" key="1">
    <citation type="submission" date="2024-07" db="EMBL/GenBank/DDBJ databases">
        <title>Section-level genome sequencing and comparative genomics of Aspergillus sections Usti and Cavernicolus.</title>
        <authorList>
            <consortium name="Lawrence Berkeley National Laboratory"/>
            <person name="Nybo J.L."/>
            <person name="Vesth T.C."/>
            <person name="Theobald S."/>
            <person name="Frisvad J.C."/>
            <person name="Larsen T.O."/>
            <person name="Kjaerboelling I."/>
            <person name="Rothschild-Mancinelli K."/>
            <person name="Lyhne E.K."/>
            <person name="Kogle M.E."/>
            <person name="Barry K."/>
            <person name="Clum A."/>
            <person name="Na H."/>
            <person name="Ledsgaard L."/>
            <person name="Lin J."/>
            <person name="Lipzen A."/>
            <person name="Kuo A."/>
            <person name="Riley R."/>
            <person name="Mondo S."/>
            <person name="LaButti K."/>
            <person name="Haridas S."/>
            <person name="Pangalinan J."/>
            <person name="Salamov A.A."/>
            <person name="Simmons B.A."/>
            <person name="Magnuson J.K."/>
            <person name="Chen J."/>
            <person name="Drula E."/>
            <person name="Henrissat B."/>
            <person name="Wiebenga A."/>
            <person name="Lubbers R.J."/>
            <person name="Gomes A.C."/>
            <person name="Makela M.R."/>
            <person name="Stajich J."/>
            <person name="Grigoriev I.V."/>
            <person name="Mortensen U.H."/>
            <person name="De vries R.P."/>
            <person name="Baker S.E."/>
            <person name="Andersen M.R."/>
        </authorList>
    </citation>
    <scope>NUCLEOTIDE SEQUENCE [LARGE SCALE GENOMIC DNA]</scope>
    <source>
        <strain evidence="3 4">CBS 600.67</strain>
    </source>
</reference>
<dbReference type="Gene3D" id="3.30.300.30">
    <property type="match status" value="1"/>
</dbReference>
<feature type="domain" description="AMP-binding enzyme C-terminal" evidence="2">
    <location>
        <begin position="461"/>
        <end position="528"/>
    </location>
</feature>
<evidence type="ECO:0000259" key="2">
    <source>
        <dbReference type="Pfam" id="PF13193"/>
    </source>
</evidence>
<accession>A0ABR4I2D4</accession>
<dbReference type="EMBL" id="JBFXLS010000061">
    <property type="protein sequence ID" value="KAL2821792.1"/>
    <property type="molecule type" value="Genomic_DNA"/>
</dbReference>
<gene>
    <name evidence="3" type="ORF">BDW59DRAFT_181086</name>
</gene>
<dbReference type="Proteomes" id="UP001610335">
    <property type="component" value="Unassembled WGS sequence"/>
</dbReference>
<dbReference type="SUPFAM" id="SSF56801">
    <property type="entry name" value="Acetyl-CoA synthetase-like"/>
    <property type="match status" value="1"/>
</dbReference>
<dbReference type="PANTHER" id="PTHR43201:SF6">
    <property type="entry name" value="ACYL COA SYNTHETASE (EUROFUNG)"/>
    <property type="match status" value="1"/>
</dbReference>
<keyword evidence="4" id="KW-1185">Reference proteome</keyword>
<dbReference type="InterPro" id="IPR045851">
    <property type="entry name" value="AMP-bd_C_sf"/>
</dbReference>
<dbReference type="Pfam" id="PF13193">
    <property type="entry name" value="AMP-binding_C"/>
    <property type="match status" value="1"/>
</dbReference>